<dbReference type="EMBL" id="OX596115">
    <property type="protein sequence ID" value="CAI9707670.1"/>
    <property type="molecule type" value="Genomic_DNA"/>
</dbReference>
<reference evidence="1" key="1">
    <citation type="submission" date="2023-05" db="EMBL/GenBank/DDBJ databases">
        <authorList>
            <consortium name="ELIXIR-Norway"/>
        </authorList>
    </citation>
    <scope>NUCLEOTIDE SEQUENCE</scope>
</reference>
<evidence type="ECO:0000313" key="1">
    <source>
        <dbReference type="EMBL" id="CAI9707670.1"/>
    </source>
</evidence>
<protein>
    <submittedName>
        <fullName evidence="1">Uncharacterized protein</fullName>
    </submittedName>
</protein>
<proteinExistence type="predicted"/>
<organism evidence="1 2">
    <name type="scientific">Rangifer tarandus platyrhynchus</name>
    <name type="common">Svalbard reindeer</name>
    <dbReference type="NCBI Taxonomy" id="3082113"/>
    <lineage>
        <taxon>Eukaryota</taxon>
        <taxon>Metazoa</taxon>
        <taxon>Chordata</taxon>
        <taxon>Craniata</taxon>
        <taxon>Vertebrata</taxon>
        <taxon>Euteleostomi</taxon>
        <taxon>Mammalia</taxon>
        <taxon>Eutheria</taxon>
        <taxon>Laurasiatheria</taxon>
        <taxon>Artiodactyla</taxon>
        <taxon>Ruminantia</taxon>
        <taxon>Pecora</taxon>
        <taxon>Cervidae</taxon>
        <taxon>Odocoileinae</taxon>
        <taxon>Rangifer</taxon>
    </lineage>
</organism>
<sequence length="188" mass="19360">MSCPAHFGSVLQGSLADSRDSFPLATASATKNKTLFSSAEKEQVRRRSAPEPLQEERALLTGGSDVAPRPSEAARGALGNSPPALTRSHGAGDPVGCGFGGRGSGARRAPLPAPGGGLRRAAAHTRGGGALHRAQVAGPPRARGQNPLRPEQETRLGERRPPSTMAPSPAAGQAGERRRGAKDRALRC</sequence>
<evidence type="ECO:0000313" key="2">
    <source>
        <dbReference type="Proteomes" id="UP001162501"/>
    </source>
</evidence>
<accession>A0ACB0F3Z5</accession>
<name>A0ACB0F3Z5_RANTA</name>
<gene>
    <name evidence="1" type="ORF">MRATA1EN3_LOCUS18883</name>
</gene>
<dbReference type="Proteomes" id="UP001162501">
    <property type="component" value="Chromosome 31"/>
</dbReference>